<sequence length="37" mass="3960">MFLNTQMARRGLPACRQGNALQKGQAAAEPRSSRSVG</sequence>
<dbReference type="STRING" id="1123237.Salmuc_02391"/>
<accession>S9QKQ7</accession>
<dbReference type="HOGENOM" id="CLU_3348445_0_0_5"/>
<proteinExistence type="predicted"/>
<keyword evidence="3" id="KW-1185">Reference proteome</keyword>
<dbReference type="EMBL" id="APVH01000027">
    <property type="protein sequence ID" value="EPX82026.1"/>
    <property type="molecule type" value="Genomic_DNA"/>
</dbReference>
<organism evidence="2 3">
    <name type="scientific">Salipiger mucosus DSM 16094</name>
    <dbReference type="NCBI Taxonomy" id="1123237"/>
    <lineage>
        <taxon>Bacteria</taxon>
        <taxon>Pseudomonadati</taxon>
        <taxon>Pseudomonadota</taxon>
        <taxon>Alphaproteobacteria</taxon>
        <taxon>Rhodobacterales</taxon>
        <taxon>Roseobacteraceae</taxon>
        <taxon>Salipiger</taxon>
    </lineage>
</organism>
<gene>
    <name evidence="2" type="ORF">Salmuc_02391</name>
</gene>
<reference evidence="3" key="1">
    <citation type="journal article" date="2014" name="Stand. Genomic Sci.">
        <title>Genome sequence of the exopolysaccharide-producing Salipiger mucosus type strain (DSM 16094(T)), a moderately halophilic member of the Roseobacter clade.</title>
        <authorList>
            <person name="Riedel T."/>
            <person name="Spring S."/>
            <person name="Fiebig A."/>
            <person name="Petersen J."/>
            <person name="Kyrpides N.C."/>
            <person name="Goker M."/>
            <person name="Klenk H.P."/>
        </authorList>
    </citation>
    <scope>NUCLEOTIDE SEQUENCE [LARGE SCALE GENOMIC DNA]</scope>
    <source>
        <strain evidence="3">DSM 16094</strain>
    </source>
</reference>
<protein>
    <submittedName>
        <fullName evidence="2">Uncharacterized protein</fullName>
    </submittedName>
</protein>
<evidence type="ECO:0000313" key="3">
    <source>
        <dbReference type="Proteomes" id="UP000015347"/>
    </source>
</evidence>
<comment type="caution">
    <text evidence="2">The sequence shown here is derived from an EMBL/GenBank/DDBJ whole genome shotgun (WGS) entry which is preliminary data.</text>
</comment>
<name>S9QKQ7_9RHOB</name>
<feature type="region of interest" description="Disordered" evidence="1">
    <location>
        <begin position="1"/>
        <end position="37"/>
    </location>
</feature>
<evidence type="ECO:0000313" key="2">
    <source>
        <dbReference type="EMBL" id="EPX82026.1"/>
    </source>
</evidence>
<evidence type="ECO:0000256" key="1">
    <source>
        <dbReference type="SAM" id="MobiDB-lite"/>
    </source>
</evidence>
<dbReference type="Proteomes" id="UP000015347">
    <property type="component" value="Unassembled WGS sequence"/>
</dbReference>
<dbReference type="AlphaFoldDB" id="S9QKQ7"/>